<evidence type="ECO:0000313" key="7">
    <source>
        <dbReference type="Proteomes" id="UP001451571"/>
    </source>
</evidence>
<comment type="subcellular location">
    <subcellularLocation>
        <location evidence="2">Cytoplasm</location>
    </subcellularLocation>
</comment>
<dbReference type="SUPFAM" id="SSF50447">
    <property type="entry name" value="Translation proteins"/>
    <property type="match status" value="1"/>
</dbReference>
<feature type="domain" description="Alanyl-transfer RNA synthetases family profile" evidence="5">
    <location>
        <begin position="1"/>
        <end position="247"/>
    </location>
</feature>
<dbReference type="Gene3D" id="2.40.30.130">
    <property type="match status" value="1"/>
</dbReference>
<sequence>MEKTRKLYDADSYKTHFTATVISCRPVPFTEGEKNTFSPLYEVILDQTFFFPEEGGQSSDTGTLNEVSVSYVSIENGVITHVTDAPFSIGDSVAGKIHWESRYSNMQQHSGEHIISGLIHSHFGYDNVGFHLGSQAVTLDFNGFLEEEQLLQMEDLANKAIYRNIEVLAEYPSEETLKSLNYRSKIELNEEVRIVTIPGYDVCACCAPHVKRTGEIGIIKIVDAIRHRGGIRISILCGSRAIEDFKQKQEQVYAVSKLLSAKPELIASAVERLKDENFSLKGEILSLQETLTQLKVSQIAEGTKNCCLFEESMDAPAHRKYVNMLAEKCSGICGVFVGNDGDGYRYIIASKYEDVRPINEKLKQSLNAKGGGKEMVQGSLSGSRKDILALF</sequence>
<accession>A0ABZ3ETR0</accession>
<dbReference type="SMART" id="SM00863">
    <property type="entry name" value="tRNA_SAD"/>
    <property type="match status" value="1"/>
</dbReference>
<evidence type="ECO:0000313" key="6">
    <source>
        <dbReference type="EMBL" id="XAH72778.1"/>
    </source>
</evidence>
<evidence type="ECO:0000256" key="3">
    <source>
        <dbReference type="ARBA" id="ARBA00022723"/>
    </source>
</evidence>
<protein>
    <submittedName>
        <fullName evidence="6">Alanine--tRNA ligase-related protein</fullName>
    </submittedName>
</protein>
<dbReference type="InterPro" id="IPR009000">
    <property type="entry name" value="Transl_B-barrel_sf"/>
</dbReference>
<evidence type="ECO:0000256" key="1">
    <source>
        <dbReference type="ARBA" id="ARBA00001947"/>
    </source>
</evidence>
<dbReference type="GO" id="GO:0016874">
    <property type="term" value="F:ligase activity"/>
    <property type="evidence" value="ECO:0007669"/>
    <property type="project" value="UniProtKB-KW"/>
</dbReference>
<dbReference type="RefSeq" id="WP_342756392.1">
    <property type="nucleotide sequence ID" value="NZ_CP146256.1"/>
</dbReference>
<dbReference type="PANTHER" id="PTHR43462">
    <property type="entry name" value="ALANYL-TRNA EDITING PROTEIN"/>
    <property type="match status" value="1"/>
</dbReference>
<evidence type="ECO:0000256" key="2">
    <source>
        <dbReference type="ARBA" id="ARBA00004496"/>
    </source>
</evidence>
<dbReference type="InterPro" id="IPR051335">
    <property type="entry name" value="Alanyl-tRNA_Editing_Enzymes"/>
</dbReference>
<reference evidence="6 7" key="1">
    <citation type="submission" date="2024-02" db="EMBL/GenBank/DDBJ databases">
        <title>Bacterial strain from lacustrine sediment.</title>
        <authorList>
            <person name="Petit C."/>
            <person name="Fadhlaoui K."/>
        </authorList>
    </citation>
    <scope>NUCLEOTIDE SEQUENCE [LARGE SCALE GENOMIC DNA]</scope>
    <source>
        <strain evidence="6 7">IPX-CK</strain>
    </source>
</reference>
<dbReference type="Proteomes" id="UP001451571">
    <property type="component" value="Chromosome"/>
</dbReference>
<keyword evidence="3" id="KW-0479">Metal-binding</keyword>
<dbReference type="EMBL" id="CP146256">
    <property type="protein sequence ID" value="XAH72778.1"/>
    <property type="molecule type" value="Genomic_DNA"/>
</dbReference>
<keyword evidence="6" id="KW-0436">Ligase</keyword>
<dbReference type="Pfam" id="PF07973">
    <property type="entry name" value="tRNA_SAD"/>
    <property type="match status" value="1"/>
</dbReference>
<keyword evidence="7" id="KW-1185">Reference proteome</keyword>
<dbReference type="InterPro" id="IPR018163">
    <property type="entry name" value="Thr/Ala-tRNA-synth_IIc_edit"/>
</dbReference>
<dbReference type="PROSITE" id="PS50860">
    <property type="entry name" value="AA_TRNA_LIGASE_II_ALA"/>
    <property type="match status" value="1"/>
</dbReference>
<evidence type="ECO:0000259" key="5">
    <source>
        <dbReference type="PROSITE" id="PS50860"/>
    </source>
</evidence>
<dbReference type="Gene3D" id="3.30.980.10">
    <property type="entry name" value="Threonyl-trna Synthetase, Chain A, domain 2"/>
    <property type="match status" value="1"/>
</dbReference>
<dbReference type="InterPro" id="IPR018165">
    <property type="entry name" value="Ala-tRNA-synth_IIc_core"/>
</dbReference>
<keyword evidence="4" id="KW-0862">Zinc</keyword>
<dbReference type="SUPFAM" id="SSF55186">
    <property type="entry name" value="ThrRS/AlaRS common domain"/>
    <property type="match status" value="1"/>
</dbReference>
<dbReference type="InterPro" id="IPR018164">
    <property type="entry name" value="Ala-tRNA-synth_IIc_N"/>
</dbReference>
<evidence type="ECO:0000256" key="4">
    <source>
        <dbReference type="ARBA" id="ARBA00022833"/>
    </source>
</evidence>
<name>A0ABZ3ETR0_9FIRM</name>
<proteinExistence type="predicted"/>
<organism evidence="6 7">
    <name type="scientific">Kineothrix sedimenti</name>
    <dbReference type="NCBI Taxonomy" id="3123317"/>
    <lineage>
        <taxon>Bacteria</taxon>
        <taxon>Bacillati</taxon>
        <taxon>Bacillota</taxon>
        <taxon>Clostridia</taxon>
        <taxon>Lachnospirales</taxon>
        <taxon>Lachnospiraceae</taxon>
        <taxon>Kineothrix</taxon>
    </lineage>
</organism>
<dbReference type="Pfam" id="PF01411">
    <property type="entry name" value="tRNA-synt_2c"/>
    <property type="match status" value="1"/>
</dbReference>
<gene>
    <name evidence="6" type="ORF">V6984_14830</name>
</gene>
<dbReference type="InterPro" id="IPR012947">
    <property type="entry name" value="tRNA_SAD"/>
</dbReference>
<comment type="cofactor">
    <cofactor evidence="1">
        <name>Zn(2+)</name>
        <dbReference type="ChEBI" id="CHEBI:29105"/>
    </cofactor>
</comment>
<dbReference type="PANTHER" id="PTHR43462:SF1">
    <property type="entry name" value="ALANYL-TRNA EDITING PROTEIN AARSD1"/>
    <property type="match status" value="1"/>
</dbReference>